<dbReference type="InterPro" id="IPR023606">
    <property type="entry name" value="CoA-Trfase_III_dom_1_sf"/>
</dbReference>
<evidence type="ECO:0000313" key="4">
    <source>
        <dbReference type="EMBL" id="MBL7633215.1"/>
    </source>
</evidence>
<keyword evidence="2 4" id="KW-0808">Transferase</keyword>
<evidence type="ECO:0000256" key="2">
    <source>
        <dbReference type="ARBA" id="ARBA00022679"/>
    </source>
</evidence>
<dbReference type="InterPro" id="IPR003673">
    <property type="entry name" value="CoA-Trfase_fam_III"/>
</dbReference>
<dbReference type="Gene3D" id="3.30.1540.10">
    <property type="entry name" value="formyl-coa transferase, domain 3"/>
    <property type="match status" value="2"/>
</dbReference>
<dbReference type="InterPro" id="IPR050509">
    <property type="entry name" value="CoA-transferase_III"/>
</dbReference>
<dbReference type="AlphaFoldDB" id="A0A937RN21"/>
<dbReference type="GO" id="GO:0016740">
    <property type="term" value="F:transferase activity"/>
    <property type="evidence" value="ECO:0007669"/>
    <property type="project" value="UniProtKB-KW"/>
</dbReference>
<dbReference type="RefSeq" id="WP_203004596.1">
    <property type="nucleotide sequence ID" value="NZ_JADWYU010000141.1"/>
</dbReference>
<keyword evidence="5" id="KW-1185">Reference proteome</keyword>
<dbReference type="Pfam" id="PF02515">
    <property type="entry name" value="CoA_transf_3"/>
    <property type="match status" value="2"/>
</dbReference>
<protein>
    <submittedName>
        <fullName evidence="4">CoA transferase</fullName>
    </submittedName>
</protein>
<feature type="region of interest" description="Disordered" evidence="3">
    <location>
        <begin position="779"/>
        <end position="814"/>
    </location>
</feature>
<dbReference type="PANTHER" id="PTHR48228">
    <property type="entry name" value="SUCCINYL-COA--D-CITRAMALATE COA-TRANSFERASE"/>
    <property type="match status" value="1"/>
</dbReference>
<proteinExistence type="inferred from homology"/>
<dbReference type="Proteomes" id="UP000604475">
    <property type="component" value="Unassembled WGS sequence"/>
</dbReference>
<organism evidence="4 5">
    <name type="scientific">Frankia nepalensis</name>
    <dbReference type="NCBI Taxonomy" id="1836974"/>
    <lineage>
        <taxon>Bacteria</taxon>
        <taxon>Bacillati</taxon>
        <taxon>Actinomycetota</taxon>
        <taxon>Actinomycetes</taxon>
        <taxon>Frankiales</taxon>
        <taxon>Frankiaceae</taxon>
        <taxon>Frankia</taxon>
    </lineage>
</organism>
<dbReference type="SUPFAM" id="SSF89796">
    <property type="entry name" value="CoA-transferase family III (CaiB/BaiF)"/>
    <property type="match status" value="2"/>
</dbReference>
<sequence length="814" mass="87331">MRDDADLPLHRLRVLDLSDSRGVLATRLLADLGADVIRVQRAGWTAGDEPAGPRALAWTVRNANKRVVGFDESRDEDARALARLVDGADVIVASGDGASMLPLPPDALLRRCPRVVLVSVSDFGASGPYQGYAGTSAVMAGLAWMLYKAGTPDLPPVLPPGWLIYDIAGATAAFAALTGVHHQLRNGVGQHLDVSVFEAVQQTTDWALPNTVYLRGIGVETDDLRSGSGEAQPVIGCKDGWVRPAVLSVAEWRRMRAWLGDPEELAHPDLDTLTGRIARFHTLIRPRFEALFADLTMIEAAEEGQRRRIPVTPLLRPSDVLGAQQYRELGSFAACRVDDQEGAIASGFWTLAGRRVGYRHGAVAERSLESCDWRRADRIADGADGTRPGRPYEGVRVLDLGVAGAAPEMARLLAEYGADVIRVESPRNPDLLRQLGGPTGLGPSFTSTNRCKRSVGIDLSTAAGSAVLRDLARQADVLVENLAPGTLERLGVGTDELRRVNPGLLTLSSQMMGSRGPWRGWRGYGANTQPPGGLTYLWSYPDLPAPVGSNLAFPDHVVGRLGALVISACLLGRSTGHVELAQAEVVLNLLSEFFLRESIEPGSVGPTGNDSPDGAPWGVFGCRGDERWCVITCRDDADWSNLVRALGDPSWATPDLETVDGRRRRADEISAHLGAWTRERSDREVMAHLQAYGVPAGYMMYPVDIAEDPHLLARNYPIGFEQPGTGYLILEGGAFRSDVLPAPDLSPAPVLGEHTREVAADILRLGGDEIDRLVGTGALFASSEAAQPDGAPPPPGQSGPGHALEDGPSSRRER</sequence>
<evidence type="ECO:0000313" key="5">
    <source>
        <dbReference type="Proteomes" id="UP000604475"/>
    </source>
</evidence>
<gene>
    <name evidence="4" type="ORF">I7412_39900</name>
</gene>
<dbReference type="InterPro" id="IPR044855">
    <property type="entry name" value="CoA-Trfase_III_dom3_sf"/>
</dbReference>
<dbReference type="PANTHER" id="PTHR48228:SF6">
    <property type="entry name" value="L-CARNITINE COA-TRANSFERASE"/>
    <property type="match status" value="1"/>
</dbReference>
<comment type="caution">
    <text evidence="4">The sequence shown here is derived from an EMBL/GenBank/DDBJ whole genome shotgun (WGS) entry which is preliminary data.</text>
</comment>
<dbReference type="EMBL" id="JAEACQ010000377">
    <property type="protein sequence ID" value="MBL7633215.1"/>
    <property type="molecule type" value="Genomic_DNA"/>
</dbReference>
<dbReference type="Gene3D" id="3.40.50.10540">
    <property type="entry name" value="Crotonobetainyl-coa:carnitine coa-transferase, domain 1"/>
    <property type="match status" value="2"/>
</dbReference>
<feature type="compositionally biased region" description="Basic and acidic residues" evidence="3">
    <location>
        <begin position="803"/>
        <end position="814"/>
    </location>
</feature>
<reference evidence="4" key="1">
    <citation type="submission" date="2020-12" db="EMBL/GenBank/DDBJ databases">
        <title>Genomic characterization of non-nitrogen-fixing Frankia strains.</title>
        <authorList>
            <person name="Carlos-Shanley C."/>
            <person name="Guerra T."/>
            <person name="Hahn D."/>
        </authorList>
    </citation>
    <scope>NUCLEOTIDE SEQUENCE</scope>
    <source>
        <strain evidence="4">CN6</strain>
    </source>
</reference>
<name>A0A937RN21_9ACTN</name>
<evidence type="ECO:0000256" key="3">
    <source>
        <dbReference type="SAM" id="MobiDB-lite"/>
    </source>
</evidence>
<accession>A0A937RN21</accession>
<comment type="similarity">
    <text evidence="1">Belongs to the CoA-transferase III family.</text>
</comment>
<evidence type="ECO:0000256" key="1">
    <source>
        <dbReference type="ARBA" id="ARBA00008383"/>
    </source>
</evidence>